<protein>
    <submittedName>
        <fullName evidence="2">Uncharacterized protein</fullName>
    </submittedName>
</protein>
<gene>
    <name evidence="2" type="ORF">Aco04nite_53230</name>
</gene>
<feature type="transmembrane region" description="Helical" evidence="1">
    <location>
        <begin position="39"/>
        <end position="58"/>
    </location>
</feature>
<dbReference type="RefSeq" id="WP_212999960.1">
    <property type="nucleotide sequence ID" value="NZ_BAAATW010000021.1"/>
</dbReference>
<keyword evidence="1" id="KW-0812">Transmembrane</keyword>
<accession>A0A919VUD0</accession>
<proteinExistence type="predicted"/>
<comment type="caution">
    <text evidence="2">The sequence shown here is derived from an EMBL/GenBank/DDBJ whole genome shotgun (WGS) entry which is preliminary data.</text>
</comment>
<keyword evidence="1" id="KW-1133">Transmembrane helix</keyword>
<evidence type="ECO:0000256" key="1">
    <source>
        <dbReference type="SAM" id="Phobius"/>
    </source>
</evidence>
<dbReference type="Proteomes" id="UP000680865">
    <property type="component" value="Unassembled WGS sequence"/>
</dbReference>
<sequence>MSLDADGGLADLFGATDERYSAEEPPGPVEKRRIRIDRIAGNVLLIGTATVITIAVSRSQGIKISVLLTVVAFVALRLLMFAVSEVAPPAPPRRRARGGEESGDYLWASGDLLRVGVRRWEQQLDWSENDADRFSRIVLPALSEMADERLRLRHGFTRESDPGRARELMGEQLWQLLNEPGRRAPKPRDLSALVDALERISRRVDR</sequence>
<feature type="transmembrane region" description="Helical" evidence="1">
    <location>
        <begin position="64"/>
        <end position="87"/>
    </location>
</feature>
<organism evidence="2 3">
    <name type="scientific">Winogradskya consettensis</name>
    <dbReference type="NCBI Taxonomy" id="113560"/>
    <lineage>
        <taxon>Bacteria</taxon>
        <taxon>Bacillati</taxon>
        <taxon>Actinomycetota</taxon>
        <taxon>Actinomycetes</taxon>
        <taxon>Micromonosporales</taxon>
        <taxon>Micromonosporaceae</taxon>
        <taxon>Winogradskya</taxon>
    </lineage>
</organism>
<dbReference type="AlphaFoldDB" id="A0A919VUD0"/>
<dbReference type="EMBL" id="BOQP01000029">
    <property type="protein sequence ID" value="GIM77006.1"/>
    <property type="molecule type" value="Genomic_DNA"/>
</dbReference>
<keyword evidence="3" id="KW-1185">Reference proteome</keyword>
<evidence type="ECO:0000313" key="3">
    <source>
        <dbReference type="Proteomes" id="UP000680865"/>
    </source>
</evidence>
<evidence type="ECO:0000313" key="2">
    <source>
        <dbReference type="EMBL" id="GIM77006.1"/>
    </source>
</evidence>
<name>A0A919VUD0_9ACTN</name>
<reference evidence="2" key="1">
    <citation type="submission" date="2021-03" db="EMBL/GenBank/DDBJ databases">
        <title>Whole genome shotgun sequence of Actinoplanes consettensis NBRC 14913.</title>
        <authorList>
            <person name="Komaki H."/>
            <person name="Tamura T."/>
        </authorList>
    </citation>
    <scope>NUCLEOTIDE SEQUENCE</scope>
    <source>
        <strain evidence="2">NBRC 14913</strain>
    </source>
</reference>
<keyword evidence="1" id="KW-0472">Membrane</keyword>